<reference evidence="1 2" key="1">
    <citation type="journal article" date="2018" name="Nat. Ecol. Evol.">
        <title>Pezizomycetes genomes reveal the molecular basis of ectomycorrhizal truffle lifestyle.</title>
        <authorList>
            <person name="Murat C."/>
            <person name="Payen T."/>
            <person name="Noel B."/>
            <person name="Kuo A."/>
            <person name="Morin E."/>
            <person name="Chen J."/>
            <person name="Kohler A."/>
            <person name="Krizsan K."/>
            <person name="Balestrini R."/>
            <person name="Da Silva C."/>
            <person name="Montanini B."/>
            <person name="Hainaut M."/>
            <person name="Levati E."/>
            <person name="Barry K.W."/>
            <person name="Belfiori B."/>
            <person name="Cichocki N."/>
            <person name="Clum A."/>
            <person name="Dockter R.B."/>
            <person name="Fauchery L."/>
            <person name="Guy J."/>
            <person name="Iotti M."/>
            <person name="Le Tacon F."/>
            <person name="Lindquist E.A."/>
            <person name="Lipzen A."/>
            <person name="Malagnac F."/>
            <person name="Mello A."/>
            <person name="Molinier V."/>
            <person name="Miyauchi S."/>
            <person name="Poulain J."/>
            <person name="Riccioni C."/>
            <person name="Rubini A."/>
            <person name="Sitrit Y."/>
            <person name="Splivallo R."/>
            <person name="Traeger S."/>
            <person name="Wang M."/>
            <person name="Zifcakova L."/>
            <person name="Wipf D."/>
            <person name="Zambonelli A."/>
            <person name="Paolocci F."/>
            <person name="Nowrousian M."/>
            <person name="Ottonello S."/>
            <person name="Baldrian P."/>
            <person name="Spatafora J.W."/>
            <person name="Henrissat B."/>
            <person name="Nagy L.G."/>
            <person name="Aury J.M."/>
            <person name="Wincker P."/>
            <person name="Grigoriev I.V."/>
            <person name="Bonfante P."/>
            <person name="Martin F.M."/>
        </authorList>
    </citation>
    <scope>NUCLEOTIDE SEQUENCE [LARGE SCALE GENOMIC DNA]</scope>
    <source>
        <strain evidence="1 2">ATCC MYA-4762</strain>
    </source>
</reference>
<evidence type="ECO:0000313" key="1">
    <source>
        <dbReference type="EMBL" id="RPB18058.1"/>
    </source>
</evidence>
<dbReference type="Proteomes" id="UP000267821">
    <property type="component" value="Unassembled WGS sequence"/>
</dbReference>
<sequence length="152" mass="17452">MVEVWDVTSIYTGGVIVNSTGGFCMPVFGIPPGHWYIPRKWIRLVTRVALTPQDLELSEKAWEIIQKHNKWYMVQLLHRCSGSKDDFICRENEFQKSILEVIDLEPTNTILFTLIDIEQSSTEGNLCGICRMLMDELKIPKDDFMQGISLVS</sequence>
<dbReference type="InParanoid" id="A0A3N4L8G5"/>
<dbReference type="AlphaFoldDB" id="A0A3N4L8G5"/>
<name>A0A3N4L8G5_9PEZI</name>
<keyword evidence="2" id="KW-1185">Reference proteome</keyword>
<organism evidence="1 2">
    <name type="scientific">Terfezia boudieri ATCC MYA-4762</name>
    <dbReference type="NCBI Taxonomy" id="1051890"/>
    <lineage>
        <taxon>Eukaryota</taxon>
        <taxon>Fungi</taxon>
        <taxon>Dikarya</taxon>
        <taxon>Ascomycota</taxon>
        <taxon>Pezizomycotina</taxon>
        <taxon>Pezizomycetes</taxon>
        <taxon>Pezizales</taxon>
        <taxon>Pezizaceae</taxon>
        <taxon>Terfezia</taxon>
    </lineage>
</organism>
<proteinExistence type="predicted"/>
<dbReference type="EMBL" id="ML121712">
    <property type="protein sequence ID" value="RPB18058.1"/>
    <property type="molecule type" value="Genomic_DNA"/>
</dbReference>
<accession>A0A3N4L8G5</accession>
<gene>
    <name evidence="1" type="ORF">L211DRAFT_854511</name>
</gene>
<protein>
    <submittedName>
        <fullName evidence="1">Uncharacterized protein</fullName>
    </submittedName>
</protein>
<evidence type="ECO:0000313" key="2">
    <source>
        <dbReference type="Proteomes" id="UP000267821"/>
    </source>
</evidence>